<feature type="compositionally biased region" description="Polar residues" evidence="1">
    <location>
        <begin position="82"/>
        <end position="98"/>
    </location>
</feature>
<sequence>MALNVHIGPPTAKRGPTAPAPALPRIIVNPDFVVDRLSDTREYDVKGLTRRTASSPTELNPFVLHVQHQDSAHALQVEAPLASSNSASRTLDELTQSEPLLEYPDTTNQTPK</sequence>
<feature type="region of interest" description="Disordered" evidence="1">
    <location>
        <begin position="1"/>
        <end position="23"/>
    </location>
</feature>
<evidence type="ECO:0000313" key="2">
    <source>
        <dbReference type="EMBL" id="PPQ79344.1"/>
    </source>
</evidence>
<proteinExistence type="predicted"/>
<dbReference type="EMBL" id="NHYE01005005">
    <property type="protein sequence ID" value="PPQ79344.1"/>
    <property type="molecule type" value="Genomic_DNA"/>
</dbReference>
<feature type="region of interest" description="Disordered" evidence="1">
    <location>
        <begin position="79"/>
        <end position="112"/>
    </location>
</feature>
<dbReference type="AlphaFoldDB" id="A0A409WLE6"/>
<comment type="caution">
    <text evidence="2">The sequence shown here is derived from an EMBL/GenBank/DDBJ whole genome shotgun (WGS) entry which is preliminary data.</text>
</comment>
<protein>
    <submittedName>
        <fullName evidence="2">Uncharacterized protein</fullName>
    </submittedName>
</protein>
<dbReference type="InParanoid" id="A0A409WLE6"/>
<organism evidence="2 3">
    <name type="scientific">Gymnopilus dilepis</name>
    <dbReference type="NCBI Taxonomy" id="231916"/>
    <lineage>
        <taxon>Eukaryota</taxon>
        <taxon>Fungi</taxon>
        <taxon>Dikarya</taxon>
        <taxon>Basidiomycota</taxon>
        <taxon>Agaricomycotina</taxon>
        <taxon>Agaricomycetes</taxon>
        <taxon>Agaricomycetidae</taxon>
        <taxon>Agaricales</taxon>
        <taxon>Agaricineae</taxon>
        <taxon>Hymenogastraceae</taxon>
        <taxon>Gymnopilus</taxon>
    </lineage>
</organism>
<evidence type="ECO:0000313" key="3">
    <source>
        <dbReference type="Proteomes" id="UP000284706"/>
    </source>
</evidence>
<name>A0A409WLE6_9AGAR</name>
<gene>
    <name evidence="2" type="ORF">CVT26_007460</name>
</gene>
<evidence type="ECO:0000256" key="1">
    <source>
        <dbReference type="SAM" id="MobiDB-lite"/>
    </source>
</evidence>
<accession>A0A409WLE6</accession>
<dbReference type="Proteomes" id="UP000284706">
    <property type="component" value="Unassembled WGS sequence"/>
</dbReference>
<keyword evidence="3" id="KW-1185">Reference proteome</keyword>
<reference evidence="2 3" key="1">
    <citation type="journal article" date="2018" name="Evol. Lett.">
        <title>Horizontal gene cluster transfer increased hallucinogenic mushroom diversity.</title>
        <authorList>
            <person name="Reynolds H.T."/>
            <person name="Vijayakumar V."/>
            <person name="Gluck-Thaler E."/>
            <person name="Korotkin H.B."/>
            <person name="Matheny P.B."/>
            <person name="Slot J.C."/>
        </authorList>
    </citation>
    <scope>NUCLEOTIDE SEQUENCE [LARGE SCALE GENOMIC DNA]</scope>
    <source>
        <strain evidence="2 3">SRW20</strain>
    </source>
</reference>